<organism evidence="7 8">
    <name type="scientific">Bifidobacterium pullorum subsp. gallinarum</name>
    <dbReference type="NCBI Taxonomy" id="78344"/>
    <lineage>
        <taxon>Bacteria</taxon>
        <taxon>Bacillati</taxon>
        <taxon>Actinomycetota</taxon>
        <taxon>Actinomycetes</taxon>
        <taxon>Bifidobacteriales</taxon>
        <taxon>Bifidobacteriaceae</taxon>
        <taxon>Bifidobacterium</taxon>
    </lineage>
</organism>
<dbReference type="AlphaFoldDB" id="A0A087ANF7"/>
<dbReference type="Pfam" id="PF00589">
    <property type="entry name" value="Phage_integrase"/>
    <property type="match status" value="1"/>
</dbReference>
<dbReference type="InterPro" id="IPR002104">
    <property type="entry name" value="Integrase_catalytic"/>
</dbReference>
<dbReference type="InterPro" id="IPR013762">
    <property type="entry name" value="Integrase-like_cat_sf"/>
</dbReference>
<dbReference type="CDD" id="cd01189">
    <property type="entry name" value="INT_ICEBs1_C_like"/>
    <property type="match status" value="1"/>
</dbReference>
<dbReference type="InterPro" id="IPR010998">
    <property type="entry name" value="Integrase_recombinase_N"/>
</dbReference>
<sequence length="403" mass="45304">MARRKTPTVEYTINGVTRERKKRTETFGTLEMLKSGKWRVKYYLNGHRYATPAFDDKMEAERYRAELEAERRAGTLKPPAAIKATNFKEYAHTWVEQHRTSKGKALAPRTKAENLRMLSNGLSFFNPYSLTDIDAPLIRKWHAQRCKNAGATTAGNEARVLKAILQTAVNDDVLEKNPVPGELTRSKTGKEHRAPTTGELKRILDHLEGQWRVAVLIAAFGGLRAGELSALERRDIEVRNGRVVIHVTKQAQWLDGEWIVKPPKSVDGVRFVTLPEWIAPDVETHLRRNVSQFPNCRVFVPSRGAKYVSTATWGRVLHKAMADAGIDAPIHWHDLRHYFGTELAKNGVGIRELQAALGHGTPAASLSYLEQEHGLTAALADRLPRLGDSSMIEFPRKTEVRTA</sequence>
<dbReference type="GO" id="GO:0015074">
    <property type="term" value="P:DNA integration"/>
    <property type="evidence" value="ECO:0007669"/>
    <property type="project" value="InterPro"/>
</dbReference>
<name>A0A087ANF7_9BIFI</name>
<protein>
    <submittedName>
        <fullName evidence="7">Putative integrase</fullName>
    </submittedName>
</protein>
<dbReference type="InterPro" id="IPR011010">
    <property type="entry name" value="DNA_brk_join_enz"/>
</dbReference>
<feature type="domain" description="Tyr recombinase" evidence="5">
    <location>
        <begin position="190"/>
        <end position="384"/>
    </location>
</feature>
<dbReference type="PANTHER" id="PTHR30349">
    <property type="entry name" value="PHAGE INTEGRASE-RELATED"/>
    <property type="match status" value="1"/>
</dbReference>
<gene>
    <name evidence="7" type="ORF">BIGA_0894</name>
</gene>
<dbReference type="Gene3D" id="1.10.443.10">
    <property type="entry name" value="Intergrase catalytic core"/>
    <property type="match status" value="1"/>
</dbReference>
<dbReference type="GO" id="GO:0006310">
    <property type="term" value="P:DNA recombination"/>
    <property type="evidence" value="ECO:0007669"/>
    <property type="project" value="UniProtKB-KW"/>
</dbReference>
<dbReference type="PROSITE" id="PS51900">
    <property type="entry name" value="CB"/>
    <property type="match status" value="1"/>
</dbReference>
<dbReference type="OrthoDB" id="1822491at2"/>
<evidence type="ECO:0000256" key="3">
    <source>
        <dbReference type="ARBA" id="ARBA00023172"/>
    </source>
</evidence>
<evidence type="ECO:0000313" key="7">
    <source>
        <dbReference type="EMBL" id="KFI60307.1"/>
    </source>
</evidence>
<dbReference type="EMBL" id="JGYX01000005">
    <property type="protein sequence ID" value="KFI60307.1"/>
    <property type="molecule type" value="Genomic_DNA"/>
</dbReference>
<dbReference type="InterPro" id="IPR044068">
    <property type="entry name" value="CB"/>
</dbReference>
<dbReference type="GO" id="GO:0003677">
    <property type="term" value="F:DNA binding"/>
    <property type="evidence" value="ECO:0007669"/>
    <property type="project" value="UniProtKB-UniRule"/>
</dbReference>
<reference evidence="7 8" key="1">
    <citation type="submission" date="2014-03" db="EMBL/GenBank/DDBJ databases">
        <title>Genomics of Bifidobacteria.</title>
        <authorList>
            <person name="Ventura M."/>
            <person name="Milani C."/>
            <person name="Lugli G.A."/>
        </authorList>
    </citation>
    <scope>NUCLEOTIDE SEQUENCE [LARGE SCALE GENOMIC DNA]</scope>
    <source>
        <strain evidence="7 8">LMG 11586</strain>
    </source>
</reference>
<accession>A0A087ANF7</accession>
<evidence type="ECO:0000256" key="2">
    <source>
        <dbReference type="ARBA" id="ARBA00023125"/>
    </source>
</evidence>
<dbReference type="SUPFAM" id="SSF56349">
    <property type="entry name" value="DNA breaking-rejoining enzymes"/>
    <property type="match status" value="1"/>
</dbReference>
<dbReference type="RefSeq" id="WP_033505144.1">
    <property type="nucleotide sequence ID" value="NZ_JGYX01000005.1"/>
</dbReference>
<evidence type="ECO:0000256" key="1">
    <source>
        <dbReference type="ARBA" id="ARBA00008857"/>
    </source>
</evidence>
<keyword evidence="8" id="KW-1185">Reference proteome</keyword>
<evidence type="ECO:0000259" key="6">
    <source>
        <dbReference type="PROSITE" id="PS51900"/>
    </source>
</evidence>
<comment type="similarity">
    <text evidence="1">Belongs to the 'phage' integrase family.</text>
</comment>
<dbReference type="PROSITE" id="PS51898">
    <property type="entry name" value="TYR_RECOMBINASE"/>
    <property type="match status" value="1"/>
</dbReference>
<dbReference type="Gene3D" id="1.10.150.130">
    <property type="match status" value="1"/>
</dbReference>
<keyword evidence="2 4" id="KW-0238">DNA-binding</keyword>
<dbReference type="Proteomes" id="UP000029046">
    <property type="component" value="Unassembled WGS sequence"/>
</dbReference>
<keyword evidence="3" id="KW-0233">DNA recombination</keyword>
<dbReference type="eggNOG" id="COG0582">
    <property type="taxonomic scope" value="Bacteria"/>
</dbReference>
<proteinExistence type="inferred from homology"/>
<evidence type="ECO:0000259" key="5">
    <source>
        <dbReference type="PROSITE" id="PS51898"/>
    </source>
</evidence>
<dbReference type="InterPro" id="IPR050090">
    <property type="entry name" value="Tyrosine_recombinase_XerCD"/>
</dbReference>
<comment type="caution">
    <text evidence="7">The sequence shown here is derived from an EMBL/GenBank/DDBJ whole genome shotgun (WGS) entry which is preliminary data.</text>
</comment>
<evidence type="ECO:0000256" key="4">
    <source>
        <dbReference type="PROSITE-ProRule" id="PRU01248"/>
    </source>
</evidence>
<evidence type="ECO:0000313" key="8">
    <source>
        <dbReference type="Proteomes" id="UP000029046"/>
    </source>
</evidence>
<feature type="domain" description="Core-binding (CB)" evidence="6">
    <location>
        <begin position="85"/>
        <end position="169"/>
    </location>
</feature>
<dbReference type="PANTHER" id="PTHR30349:SF64">
    <property type="entry name" value="PROPHAGE INTEGRASE INTD-RELATED"/>
    <property type="match status" value="1"/>
</dbReference>